<dbReference type="InterPro" id="IPR010819">
    <property type="entry name" value="AGE/CE"/>
</dbReference>
<dbReference type="Pfam" id="PF07221">
    <property type="entry name" value="GlcNAc_2-epim"/>
    <property type="match status" value="1"/>
</dbReference>
<protein>
    <submittedName>
        <fullName evidence="3">Mannose-6-phosphate isomerase</fullName>
    </submittedName>
</protein>
<dbReference type="Gene3D" id="1.50.10.10">
    <property type="match status" value="1"/>
</dbReference>
<evidence type="ECO:0000256" key="2">
    <source>
        <dbReference type="ARBA" id="ARBA00023235"/>
    </source>
</evidence>
<accession>A0A5P9NPG3</accession>
<dbReference type="PANTHER" id="PTHR15108">
    <property type="entry name" value="N-ACYLGLUCOSAMINE-2-EPIMERASE"/>
    <property type="match status" value="1"/>
</dbReference>
<dbReference type="Proteomes" id="UP000326287">
    <property type="component" value="Chromosome"/>
</dbReference>
<dbReference type="InterPro" id="IPR012341">
    <property type="entry name" value="6hp_glycosidase-like_sf"/>
</dbReference>
<evidence type="ECO:0000313" key="4">
    <source>
        <dbReference type="Proteomes" id="UP000326287"/>
    </source>
</evidence>
<reference evidence="3 4" key="1">
    <citation type="submission" date="2019-02" db="EMBL/GenBank/DDBJ databases">
        <authorList>
            <person name="Li S.-H."/>
        </authorList>
    </citation>
    <scope>NUCLEOTIDE SEQUENCE [LARGE SCALE GENOMIC DNA]</scope>
    <source>
        <strain evidence="3 4">IMCC14385</strain>
    </source>
</reference>
<keyword evidence="4" id="KW-1185">Reference proteome</keyword>
<comment type="similarity">
    <text evidence="1">Belongs to the N-acylglucosamine 2-epimerase family.</text>
</comment>
<name>A0A5P9NPG3_9GAMM</name>
<dbReference type="GO" id="GO:0005975">
    <property type="term" value="P:carbohydrate metabolic process"/>
    <property type="evidence" value="ECO:0007669"/>
    <property type="project" value="InterPro"/>
</dbReference>
<organism evidence="3 4">
    <name type="scientific">Halioglobus maricola</name>
    <dbReference type="NCBI Taxonomy" id="2601894"/>
    <lineage>
        <taxon>Bacteria</taxon>
        <taxon>Pseudomonadati</taxon>
        <taxon>Pseudomonadota</taxon>
        <taxon>Gammaproteobacteria</taxon>
        <taxon>Cellvibrionales</taxon>
        <taxon>Halieaceae</taxon>
        <taxon>Halioglobus</taxon>
    </lineage>
</organism>
<keyword evidence="2 3" id="KW-0413">Isomerase</keyword>
<dbReference type="OrthoDB" id="9806359at2"/>
<gene>
    <name evidence="3" type="ORF">EY643_17630</name>
</gene>
<dbReference type="GO" id="GO:0016853">
    <property type="term" value="F:isomerase activity"/>
    <property type="evidence" value="ECO:0007669"/>
    <property type="project" value="UniProtKB-KW"/>
</dbReference>
<sequence>MSRPVRNHSGQSRNPLASWLRSEALPFWADSGIDTVTGACHESVTAVPDAPAGPEIRRTRVQTRQIYTFSAAHCHHWFDDSASTVGSLQAYLHATSTHPRHDCVWVHSTTPCGDIASALLDTYDMAFALLACAWQIRAFGDERASERARVICQLLEDRLRADNGGWLEGNYPSEQRRQNPHMHLLEAFLALHQSDGSPRWLELAQRIIALLEDHFFDPVHGVLLEFFDSNWRPSHQGQVITAEPGHMAEWIYLLKQYSTAVGENLHPIAHHFYATVSRLGRDPHSGLLYNRVTATGRPIDGSKRLWPQAEWIKANLVMAEEGVPGAAELASEGAQQLFRRYMDGCTPGTYLDLIDADDKPVNTPCPASTLYHLTTAAVAWEEFPPQIANRRPAPAASLS</sequence>
<dbReference type="AlphaFoldDB" id="A0A5P9NPG3"/>
<dbReference type="EMBL" id="CP036422">
    <property type="protein sequence ID" value="QFU77335.1"/>
    <property type="molecule type" value="Genomic_DNA"/>
</dbReference>
<dbReference type="SUPFAM" id="SSF48208">
    <property type="entry name" value="Six-hairpin glycosidases"/>
    <property type="match status" value="1"/>
</dbReference>
<evidence type="ECO:0000313" key="3">
    <source>
        <dbReference type="EMBL" id="QFU77335.1"/>
    </source>
</evidence>
<evidence type="ECO:0000256" key="1">
    <source>
        <dbReference type="ARBA" id="ARBA00008558"/>
    </source>
</evidence>
<dbReference type="KEGG" id="halc:EY643_17630"/>
<dbReference type="InterPro" id="IPR008928">
    <property type="entry name" value="6-hairpin_glycosidase_sf"/>
</dbReference>
<proteinExistence type="inferred from homology"/>